<evidence type="ECO:0000313" key="3">
    <source>
        <dbReference type="EMBL" id="MDE8646930.1"/>
    </source>
</evidence>
<dbReference type="Proteomes" id="UP001217325">
    <property type="component" value="Unassembled WGS sequence"/>
</dbReference>
<name>A0AAW6LP04_RHOSG</name>
<dbReference type="AlphaFoldDB" id="A0AAW6LP04"/>
<sequence length="326" mass="36022">MNTDLQAQAADALRRLALDESLKERTMADAATAALARKVAARYIGGETIDDAFDRLPSIFARGHKASIEYTGESVRDPELANAETDVFVELAERIGTSGVDSTVSFDLSHIGLVIDPEQCFRNVVRLAETTERAGAELIISAEASDRTDLVLDMHARLAERFTHVGITVQARLHRTAKDLTALLDRPGRIRLVKGAFLEAESVAYPRGSAELRSAYLDYAARIVDSGHQVSIATHDRDILEALRAEHDSKLRGEHVEFEMLLGLGTEQLDALRGAGFTTREYVIFGTQWWLYVLNRIAEEPERVYTALIDAASTEPRMVVGSMEPR</sequence>
<feature type="domain" description="Proline dehydrogenase" evidence="2">
    <location>
        <begin position="61"/>
        <end position="287"/>
    </location>
</feature>
<gene>
    <name evidence="3" type="ORF">PXH69_18345</name>
</gene>
<dbReference type="EMBL" id="JARDXE010000011">
    <property type="protein sequence ID" value="MDE8646930.1"/>
    <property type="molecule type" value="Genomic_DNA"/>
</dbReference>
<dbReference type="SUPFAM" id="SSF51730">
    <property type="entry name" value="FAD-linked oxidoreductase"/>
    <property type="match status" value="1"/>
</dbReference>
<dbReference type="InterPro" id="IPR029041">
    <property type="entry name" value="FAD-linked_oxidoreductase-like"/>
</dbReference>
<dbReference type="InterPro" id="IPR015659">
    <property type="entry name" value="Proline_oxidase"/>
</dbReference>
<evidence type="ECO:0000313" key="4">
    <source>
        <dbReference type="Proteomes" id="UP001217325"/>
    </source>
</evidence>
<proteinExistence type="predicted"/>
<dbReference type="RefSeq" id="WP_073512949.1">
    <property type="nucleotide sequence ID" value="NZ_JAPWIP010000010.1"/>
</dbReference>
<evidence type="ECO:0000259" key="2">
    <source>
        <dbReference type="Pfam" id="PF01619"/>
    </source>
</evidence>
<accession>A0AAW6LP04</accession>
<dbReference type="Gene3D" id="3.20.20.220">
    <property type="match status" value="1"/>
</dbReference>
<dbReference type="Pfam" id="PF01619">
    <property type="entry name" value="Pro_dh"/>
    <property type="match status" value="1"/>
</dbReference>
<dbReference type="GO" id="GO:0006562">
    <property type="term" value="P:L-proline catabolic process"/>
    <property type="evidence" value="ECO:0007669"/>
    <property type="project" value="InterPro"/>
</dbReference>
<dbReference type="PANTHER" id="PTHR13914:SF0">
    <property type="entry name" value="PROLINE DEHYDROGENASE 1, MITOCHONDRIAL"/>
    <property type="match status" value="1"/>
</dbReference>
<keyword evidence="1" id="KW-0560">Oxidoreductase</keyword>
<comment type="caution">
    <text evidence="3">The sequence shown here is derived from an EMBL/GenBank/DDBJ whole genome shotgun (WGS) entry which is preliminary data.</text>
</comment>
<organism evidence="3 4">
    <name type="scientific">Rhodococcus qingshengii</name>
    <dbReference type="NCBI Taxonomy" id="334542"/>
    <lineage>
        <taxon>Bacteria</taxon>
        <taxon>Bacillati</taxon>
        <taxon>Actinomycetota</taxon>
        <taxon>Actinomycetes</taxon>
        <taxon>Mycobacteriales</taxon>
        <taxon>Nocardiaceae</taxon>
        <taxon>Rhodococcus</taxon>
        <taxon>Rhodococcus erythropolis group</taxon>
    </lineage>
</organism>
<dbReference type="PANTHER" id="PTHR13914">
    <property type="entry name" value="PROLINE OXIDASE"/>
    <property type="match status" value="1"/>
</dbReference>
<dbReference type="GO" id="GO:0004657">
    <property type="term" value="F:proline dehydrogenase activity"/>
    <property type="evidence" value="ECO:0007669"/>
    <property type="project" value="InterPro"/>
</dbReference>
<evidence type="ECO:0000256" key="1">
    <source>
        <dbReference type="ARBA" id="ARBA00023002"/>
    </source>
</evidence>
<protein>
    <submittedName>
        <fullName evidence="3">Proline dehydrogenase family protein</fullName>
    </submittedName>
</protein>
<dbReference type="InterPro" id="IPR002872">
    <property type="entry name" value="Proline_DH_dom"/>
</dbReference>
<reference evidence="3" key="1">
    <citation type="submission" date="2023-02" db="EMBL/GenBank/DDBJ databases">
        <title>A novel hydrolase synthesized by Rhodococcus erythropolis HQ is responsible for the detoxification of Zearalenone.</title>
        <authorList>
            <person name="Hu J."/>
            <person name="Xu J."/>
        </authorList>
    </citation>
    <scope>NUCLEOTIDE SEQUENCE</scope>
    <source>
        <strain evidence="3">HQ</strain>
    </source>
</reference>